<feature type="transmembrane region" description="Helical" evidence="6">
    <location>
        <begin position="92"/>
        <end position="113"/>
    </location>
</feature>
<dbReference type="Pfam" id="PF00892">
    <property type="entry name" value="EamA"/>
    <property type="match status" value="1"/>
</dbReference>
<dbReference type="EMBL" id="DUZY01000007">
    <property type="protein sequence ID" value="DAD45556.1"/>
    <property type="molecule type" value="Genomic_DNA"/>
</dbReference>
<evidence type="ECO:0000259" key="7">
    <source>
        <dbReference type="Pfam" id="PF00892"/>
    </source>
</evidence>
<evidence type="ECO:0000256" key="5">
    <source>
        <dbReference type="ARBA" id="ARBA00023136"/>
    </source>
</evidence>
<keyword evidence="9" id="KW-1185">Reference proteome</keyword>
<proteinExistence type="inferred from homology"/>
<organism evidence="8 9">
    <name type="scientific">Nelumbo nucifera</name>
    <name type="common">Sacred lotus</name>
    <dbReference type="NCBI Taxonomy" id="4432"/>
    <lineage>
        <taxon>Eukaryota</taxon>
        <taxon>Viridiplantae</taxon>
        <taxon>Streptophyta</taxon>
        <taxon>Embryophyta</taxon>
        <taxon>Tracheophyta</taxon>
        <taxon>Spermatophyta</taxon>
        <taxon>Magnoliopsida</taxon>
        <taxon>Proteales</taxon>
        <taxon>Nelumbonaceae</taxon>
        <taxon>Nelumbo</taxon>
    </lineage>
</organism>
<dbReference type="InterPro" id="IPR000620">
    <property type="entry name" value="EamA_dom"/>
</dbReference>
<feature type="transmembrane region" description="Helical" evidence="6">
    <location>
        <begin position="28"/>
        <end position="47"/>
    </location>
</feature>
<evidence type="ECO:0000313" key="8">
    <source>
        <dbReference type="EMBL" id="DAD45556.1"/>
    </source>
</evidence>
<dbReference type="SUPFAM" id="SSF103481">
    <property type="entry name" value="Multidrug resistance efflux transporter EmrE"/>
    <property type="match status" value="1"/>
</dbReference>
<gene>
    <name evidence="8" type="ORF">HUJ06_003786</name>
</gene>
<feature type="transmembrane region" description="Helical" evidence="6">
    <location>
        <begin position="156"/>
        <end position="176"/>
    </location>
</feature>
<feature type="transmembrane region" description="Helical" evidence="6">
    <location>
        <begin position="125"/>
        <end position="149"/>
    </location>
</feature>
<comment type="similarity">
    <text evidence="2 6">Belongs to the drug/metabolite transporter (DMT) superfamily. Plant drug/metabolite exporter (P-DME) (TC 2.A.7.4) family.</text>
</comment>
<feature type="transmembrane region" description="Helical" evidence="6">
    <location>
        <begin position="182"/>
        <end position="201"/>
    </location>
</feature>
<evidence type="ECO:0000313" key="9">
    <source>
        <dbReference type="Proteomes" id="UP000607653"/>
    </source>
</evidence>
<dbReference type="Proteomes" id="UP000607653">
    <property type="component" value="Unassembled WGS sequence"/>
</dbReference>
<keyword evidence="5 6" id="KW-0472">Membrane</keyword>
<comment type="subcellular location">
    <subcellularLocation>
        <location evidence="1 6">Membrane</location>
        <topology evidence="1 6">Multi-pass membrane protein</topology>
    </subcellularLocation>
</comment>
<dbReference type="GO" id="GO:0016020">
    <property type="term" value="C:membrane"/>
    <property type="evidence" value="ECO:0007669"/>
    <property type="project" value="UniProtKB-SubCell"/>
</dbReference>
<accession>A0A822ZRI5</accession>
<name>A0A822ZRI5_NELNU</name>
<keyword evidence="4 6" id="KW-1133">Transmembrane helix</keyword>
<dbReference type="InterPro" id="IPR030184">
    <property type="entry name" value="WAT1-related"/>
</dbReference>
<reference evidence="8 9" key="1">
    <citation type="journal article" date="2020" name="Mol. Biol. Evol.">
        <title>Distinct Expression and Methylation Patterns for Genes with Different Fates following a Single Whole-Genome Duplication in Flowering Plants.</title>
        <authorList>
            <person name="Shi T."/>
            <person name="Rahmani R.S."/>
            <person name="Gugger P.F."/>
            <person name="Wang M."/>
            <person name="Li H."/>
            <person name="Zhang Y."/>
            <person name="Li Z."/>
            <person name="Wang Q."/>
            <person name="Van de Peer Y."/>
            <person name="Marchal K."/>
            <person name="Chen J."/>
        </authorList>
    </citation>
    <scope>NUCLEOTIDE SEQUENCE [LARGE SCALE GENOMIC DNA]</scope>
    <source>
        <tissue evidence="8">Leaf</tissue>
    </source>
</reference>
<dbReference type="PANTHER" id="PTHR31218">
    <property type="entry name" value="WAT1-RELATED PROTEIN"/>
    <property type="match status" value="1"/>
</dbReference>
<dbReference type="GO" id="GO:0022857">
    <property type="term" value="F:transmembrane transporter activity"/>
    <property type="evidence" value="ECO:0007669"/>
    <property type="project" value="InterPro"/>
</dbReference>
<evidence type="ECO:0000256" key="6">
    <source>
        <dbReference type="RuleBase" id="RU363077"/>
    </source>
</evidence>
<evidence type="ECO:0000256" key="1">
    <source>
        <dbReference type="ARBA" id="ARBA00004141"/>
    </source>
</evidence>
<evidence type="ECO:0000256" key="4">
    <source>
        <dbReference type="ARBA" id="ARBA00022989"/>
    </source>
</evidence>
<dbReference type="AlphaFoldDB" id="A0A822ZRI5"/>
<dbReference type="InterPro" id="IPR037185">
    <property type="entry name" value="EmrE-like"/>
</dbReference>
<feature type="domain" description="EamA" evidence="7">
    <location>
        <begin position="75"/>
        <end position="200"/>
    </location>
</feature>
<keyword evidence="3 6" id="KW-0812">Transmembrane</keyword>
<evidence type="ECO:0000256" key="3">
    <source>
        <dbReference type="ARBA" id="ARBA00022692"/>
    </source>
</evidence>
<comment type="caution">
    <text evidence="8">The sequence shown here is derived from an EMBL/GenBank/DDBJ whole genome shotgun (WGS) entry which is preliminary data.</text>
</comment>
<evidence type="ECO:0000256" key="2">
    <source>
        <dbReference type="ARBA" id="ARBA00007635"/>
    </source>
</evidence>
<sequence length="244" mass="26879">MKLIPYVSLILIRWEKIEIRSKKSMAKVLGTICCVTGAIIISFLRGSKISNLKFHTQNSMFLLGCVLLASQCRQSLWMILQVPVSKFCPDNLSFSAWTCFMATSQSAVLTLFLESDPTSWNIKSSFELLCILYGGIVGSGLSFFLLPWCISKRGPLFAAMFSPLSTVITTILASLILHEDLFIGSLSGAILVIGGLYAVLWGKTRDLTDIKTDERPRNESTMSCKINLEEPLLAHDKSLGVGEG</sequence>
<protein>
    <recommendedName>
        <fullName evidence="6">WAT1-related protein</fullName>
    </recommendedName>
</protein>